<reference evidence="6 8" key="1">
    <citation type="submission" date="2016-01" db="EMBL/GenBank/DDBJ databases">
        <title>The new phylogeny of the genus Mycobacterium.</title>
        <authorList>
            <person name="Tarcisio F."/>
            <person name="Conor M."/>
            <person name="Antonella G."/>
            <person name="Elisabetta G."/>
            <person name="Giulia F.S."/>
            <person name="Sara T."/>
            <person name="Anna F."/>
            <person name="Clotilde B."/>
            <person name="Roberto B."/>
            <person name="Veronica D.S."/>
            <person name="Fabio R."/>
            <person name="Monica P."/>
            <person name="Olivier J."/>
            <person name="Enrico T."/>
            <person name="Nicola S."/>
        </authorList>
    </citation>
    <scope>NUCLEOTIDE SEQUENCE [LARGE SCALE GENOMIC DNA]</scope>
    <source>
        <strain evidence="6 8">DSM 44243</strain>
    </source>
</reference>
<evidence type="ECO:0000259" key="5">
    <source>
        <dbReference type="PROSITE" id="PS50921"/>
    </source>
</evidence>
<dbReference type="PIRSF" id="PIRSF036625">
    <property type="entry name" value="GAF_ANTAR"/>
    <property type="match status" value="1"/>
</dbReference>
<dbReference type="InterPro" id="IPR029016">
    <property type="entry name" value="GAF-like_dom_sf"/>
</dbReference>
<dbReference type="SMART" id="SM01012">
    <property type="entry name" value="ANTAR"/>
    <property type="match status" value="1"/>
</dbReference>
<dbReference type="InterPro" id="IPR012074">
    <property type="entry name" value="GAF_ANTAR"/>
</dbReference>
<feature type="domain" description="ANTAR" evidence="5">
    <location>
        <begin position="161"/>
        <end position="222"/>
    </location>
</feature>
<evidence type="ECO:0000313" key="9">
    <source>
        <dbReference type="Proteomes" id="UP000230971"/>
    </source>
</evidence>
<dbReference type="Proteomes" id="UP000193907">
    <property type="component" value="Unassembled WGS sequence"/>
</dbReference>
<dbReference type="InterPro" id="IPR011006">
    <property type="entry name" value="CheY-like_superfamily"/>
</dbReference>
<comment type="caution">
    <text evidence="6">The sequence shown here is derived from an EMBL/GenBank/DDBJ whole genome shotgun (WGS) entry which is preliminary data.</text>
</comment>
<evidence type="ECO:0000256" key="1">
    <source>
        <dbReference type="ARBA" id="ARBA00022679"/>
    </source>
</evidence>
<evidence type="ECO:0000256" key="2">
    <source>
        <dbReference type="ARBA" id="ARBA00022777"/>
    </source>
</evidence>
<keyword evidence="2 6" id="KW-0418">Kinase</keyword>
<evidence type="ECO:0000313" key="8">
    <source>
        <dbReference type="Proteomes" id="UP000193907"/>
    </source>
</evidence>
<dbReference type="PROSITE" id="PS50921">
    <property type="entry name" value="ANTAR"/>
    <property type="match status" value="1"/>
</dbReference>
<gene>
    <name evidence="6" type="ORF">AWB95_14100</name>
    <name evidence="7" type="ORF">CQY23_08245</name>
</gene>
<dbReference type="GO" id="GO:0016301">
    <property type="term" value="F:kinase activity"/>
    <property type="evidence" value="ECO:0007669"/>
    <property type="project" value="UniProtKB-KW"/>
</dbReference>
<dbReference type="InterPro" id="IPR003018">
    <property type="entry name" value="GAF"/>
</dbReference>
<dbReference type="EMBL" id="PDKV01000007">
    <property type="protein sequence ID" value="PIB79551.1"/>
    <property type="molecule type" value="Genomic_DNA"/>
</dbReference>
<dbReference type="AlphaFoldDB" id="A0A1X1RPL6"/>
<evidence type="ECO:0000256" key="3">
    <source>
        <dbReference type="ARBA" id="ARBA00023015"/>
    </source>
</evidence>
<sequence>MPDLSGHEVAQRMGELARSLAAPSSVEDVLALVTAAAVEMLPGADTAGVLIAKGGKFESLFGTSDLVYKLDQLQAKYNEGPCVDAAHDDLMLRADDFAIETRWPNFSRALAEIGVHSCLSFKLYAGDHTAGALNVFGLKPHAFTAESEALGSVLAAHAAAAILASRHSEQLRSAINSRDVIGQAKGIIMERYNVDALRAFEMLRKLSQDTNVKLAELAQRVVNTRGT</sequence>
<name>A0A1X1RPL6_MYCCE</name>
<organism evidence="6 8">
    <name type="scientific">Mycobacterium celatum</name>
    <dbReference type="NCBI Taxonomy" id="28045"/>
    <lineage>
        <taxon>Bacteria</taxon>
        <taxon>Bacillati</taxon>
        <taxon>Actinomycetota</taxon>
        <taxon>Actinomycetes</taxon>
        <taxon>Mycobacteriales</taxon>
        <taxon>Mycobacteriaceae</taxon>
        <taxon>Mycobacterium</taxon>
    </lineage>
</organism>
<dbReference type="GO" id="GO:0003723">
    <property type="term" value="F:RNA binding"/>
    <property type="evidence" value="ECO:0007669"/>
    <property type="project" value="InterPro"/>
</dbReference>
<protein>
    <submittedName>
        <fullName evidence="6">Histidine kinase</fullName>
    </submittedName>
</protein>
<evidence type="ECO:0000313" key="6">
    <source>
        <dbReference type="EMBL" id="ORV10944.1"/>
    </source>
</evidence>
<dbReference type="InterPro" id="IPR036388">
    <property type="entry name" value="WH-like_DNA-bd_sf"/>
</dbReference>
<dbReference type="SUPFAM" id="SSF55781">
    <property type="entry name" value="GAF domain-like"/>
    <property type="match status" value="1"/>
</dbReference>
<accession>A0A1X1RPL6</accession>
<keyword evidence="4" id="KW-0804">Transcription</keyword>
<evidence type="ECO:0000313" key="7">
    <source>
        <dbReference type="EMBL" id="PIB79551.1"/>
    </source>
</evidence>
<keyword evidence="3" id="KW-0805">Transcription regulation</keyword>
<proteinExistence type="predicted"/>
<dbReference type="OrthoDB" id="4629915at2"/>
<keyword evidence="1" id="KW-0808">Transferase</keyword>
<dbReference type="Proteomes" id="UP000230971">
    <property type="component" value="Unassembled WGS sequence"/>
</dbReference>
<dbReference type="Pfam" id="PF03861">
    <property type="entry name" value="ANTAR"/>
    <property type="match status" value="1"/>
</dbReference>
<dbReference type="InterPro" id="IPR005561">
    <property type="entry name" value="ANTAR"/>
</dbReference>
<dbReference type="Gene3D" id="1.10.10.10">
    <property type="entry name" value="Winged helix-like DNA-binding domain superfamily/Winged helix DNA-binding domain"/>
    <property type="match status" value="1"/>
</dbReference>
<dbReference type="RefSeq" id="WP_062540457.1">
    <property type="nucleotide sequence ID" value="NZ_BBUN01000221.1"/>
</dbReference>
<dbReference type="STRING" id="28045.AWB95_14100"/>
<evidence type="ECO:0000256" key="4">
    <source>
        <dbReference type="ARBA" id="ARBA00023163"/>
    </source>
</evidence>
<dbReference type="EMBL" id="LQOM01000031">
    <property type="protein sequence ID" value="ORV10944.1"/>
    <property type="molecule type" value="Genomic_DNA"/>
</dbReference>
<keyword evidence="8" id="KW-1185">Reference proteome</keyword>
<reference evidence="7 9" key="2">
    <citation type="journal article" date="2017" name="Infect. Genet. Evol.">
        <title>The new phylogeny of the genus Mycobacterium: The old and the news.</title>
        <authorList>
            <person name="Tortoli E."/>
            <person name="Fedrizzi T."/>
            <person name="Meehan C.J."/>
            <person name="Trovato A."/>
            <person name="Grottola A."/>
            <person name="Giacobazzi E."/>
            <person name="Serpini G.F."/>
            <person name="Tagliazucchi S."/>
            <person name="Fabio A."/>
            <person name="Bettua C."/>
            <person name="Bertorelli R."/>
            <person name="Frascaro F."/>
            <person name="De Sanctis V."/>
            <person name="Pecorari M."/>
            <person name="Jousson O."/>
            <person name="Segata N."/>
            <person name="Cirillo D.M."/>
        </authorList>
    </citation>
    <scope>NUCLEOTIDE SEQUENCE [LARGE SCALE GENOMIC DNA]</scope>
    <source>
        <strain evidence="7 9">NCTC 12882</strain>
    </source>
</reference>
<dbReference type="Gene3D" id="3.30.450.40">
    <property type="match status" value="1"/>
</dbReference>
<dbReference type="Pfam" id="PF13185">
    <property type="entry name" value="GAF_2"/>
    <property type="match status" value="1"/>
</dbReference>
<dbReference type="SUPFAM" id="SSF52172">
    <property type="entry name" value="CheY-like"/>
    <property type="match status" value="1"/>
</dbReference>